<dbReference type="AlphaFoldDB" id="A0A9D4VPF0"/>
<name>A0A9D4VPF0_PEA</name>
<evidence type="ECO:0000313" key="3">
    <source>
        <dbReference type="Proteomes" id="UP001058974"/>
    </source>
</evidence>
<dbReference type="EMBL" id="JAMSHJ010000007">
    <property type="protein sequence ID" value="KAI5387251.1"/>
    <property type="molecule type" value="Genomic_DNA"/>
</dbReference>
<gene>
    <name evidence="2" type="ORF">KIW84_073408</name>
</gene>
<evidence type="ECO:0008006" key="4">
    <source>
        <dbReference type="Google" id="ProtNLM"/>
    </source>
</evidence>
<keyword evidence="3" id="KW-1185">Reference proteome</keyword>
<evidence type="ECO:0000313" key="2">
    <source>
        <dbReference type="EMBL" id="KAI5387251.1"/>
    </source>
</evidence>
<organism evidence="2 3">
    <name type="scientific">Pisum sativum</name>
    <name type="common">Garden pea</name>
    <name type="synonym">Lathyrus oleraceus</name>
    <dbReference type="NCBI Taxonomy" id="3888"/>
    <lineage>
        <taxon>Eukaryota</taxon>
        <taxon>Viridiplantae</taxon>
        <taxon>Streptophyta</taxon>
        <taxon>Embryophyta</taxon>
        <taxon>Tracheophyta</taxon>
        <taxon>Spermatophyta</taxon>
        <taxon>Magnoliopsida</taxon>
        <taxon>eudicotyledons</taxon>
        <taxon>Gunneridae</taxon>
        <taxon>Pentapetalae</taxon>
        <taxon>rosids</taxon>
        <taxon>fabids</taxon>
        <taxon>Fabales</taxon>
        <taxon>Fabaceae</taxon>
        <taxon>Papilionoideae</taxon>
        <taxon>50 kb inversion clade</taxon>
        <taxon>NPAAA clade</taxon>
        <taxon>Hologalegina</taxon>
        <taxon>IRL clade</taxon>
        <taxon>Fabeae</taxon>
        <taxon>Lathyrus</taxon>
    </lineage>
</organism>
<dbReference type="SUPFAM" id="SSF50249">
    <property type="entry name" value="Nucleic acid-binding proteins"/>
    <property type="match status" value="1"/>
</dbReference>
<dbReference type="InterPro" id="IPR012340">
    <property type="entry name" value="NA-bd_OB-fold"/>
</dbReference>
<evidence type="ECO:0000256" key="1">
    <source>
        <dbReference type="SAM" id="MobiDB-lite"/>
    </source>
</evidence>
<accession>A0A9D4VPF0</accession>
<proteinExistence type="predicted"/>
<dbReference type="Proteomes" id="UP001058974">
    <property type="component" value="Chromosome 7"/>
</dbReference>
<dbReference type="Gramene" id="Psat07G0340800-T1">
    <property type="protein sequence ID" value="KAI5387251.1"/>
    <property type="gene ID" value="KIW84_073408"/>
</dbReference>
<protein>
    <recommendedName>
        <fullName evidence="4">Nucleic acid-binding, OB-fold protein</fullName>
    </recommendedName>
</protein>
<reference evidence="2 3" key="1">
    <citation type="journal article" date="2022" name="Nat. Genet.">
        <title>Improved pea reference genome and pan-genome highlight genomic features and evolutionary characteristics.</title>
        <authorList>
            <person name="Yang T."/>
            <person name="Liu R."/>
            <person name="Luo Y."/>
            <person name="Hu S."/>
            <person name="Wang D."/>
            <person name="Wang C."/>
            <person name="Pandey M.K."/>
            <person name="Ge S."/>
            <person name="Xu Q."/>
            <person name="Li N."/>
            <person name="Li G."/>
            <person name="Huang Y."/>
            <person name="Saxena R.K."/>
            <person name="Ji Y."/>
            <person name="Li M."/>
            <person name="Yan X."/>
            <person name="He Y."/>
            <person name="Liu Y."/>
            <person name="Wang X."/>
            <person name="Xiang C."/>
            <person name="Varshney R.K."/>
            <person name="Ding H."/>
            <person name="Gao S."/>
            <person name="Zong X."/>
        </authorList>
    </citation>
    <scope>NUCLEOTIDE SEQUENCE [LARGE SCALE GENOMIC DNA]</scope>
    <source>
        <strain evidence="2 3">cv. Zhongwan 6</strain>
    </source>
</reference>
<feature type="region of interest" description="Disordered" evidence="1">
    <location>
        <begin position="177"/>
        <end position="235"/>
    </location>
</feature>
<dbReference type="Gene3D" id="2.40.50.140">
    <property type="entry name" value="Nucleic acid-binding proteins"/>
    <property type="match status" value="1"/>
</dbReference>
<comment type="caution">
    <text evidence="2">The sequence shown here is derived from an EMBL/GenBank/DDBJ whole genome shotgun (WGS) entry which is preliminary data.</text>
</comment>
<sequence length="272" mass="30447">MQFCSNNFVVPFPAVSDFRHVDMQESISRKFDNIVDINDSKETCRLVVRILDLCSIVNSKGIEHLEMVVIIPLKKFFFKEFSEILQGDFKVDRLEGVIHEINNYQSKSGGKKIVVSLRLRDLGGNIIICRLWNNYGYKFLSYYNDDTKSEAIVIVLTHAMIKDCQGKTADDTRKSMLENQSKPQRPKVVANESNPQLSSDNEKVVSSEENVDLSAHSMSACGENEPDFNSDVTPIKANSSVSGGVDLDCEIVGATQYSGTKPPKKVNIEPNN</sequence>